<organism evidence="1 2">
    <name type="scientific">Quillaja saponaria</name>
    <name type="common">Soap bark tree</name>
    <dbReference type="NCBI Taxonomy" id="32244"/>
    <lineage>
        <taxon>Eukaryota</taxon>
        <taxon>Viridiplantae</taxon>
        <taxon>Streptophyta</taxon>
        <taxon>Embryophyta</taxon>
        <taxon>Tracheophyta</taxon>
        <taxon>Spermatophyta</taxon>
        <taxon>Magnoliopsida</taxon>
        <taxon>eudicotyledons</taxon>
        <taxon>Gunneridae</taxon>
        <taxon>Pentapetalae</taxon>
        <taxon>rosids</taxon>
        <taxon>fabids</taxon>
        <taxon>Fabales</taxon>
        <taxon>Quillajaceae</taxon>
        <taxon>Quillaja</taxon>
    </lineage>
</organism>
<evidence type="ECO:0000313" key="1">
    <source>
        <dbReference type="EMBL" id="KAJ7955540.1"/>
    </source>
</evidence>
<reference evidence="1" key="1">
    <citation type="journal article" date="2023" name="Science">
        <title>Elucidation of the pathway for biosynthesis of saponin adjuvants from the soapbark tree.</title>
        <authorList>
            <person name="Reed J."/>
            <person name="Orme A."/>
            <person name="El-Demerdash A."/>
            <person name="Owen C."/>
            <person name="Martin L.B.B."/>
            <person name="Misra R.C."/>
            <person name="Kikuchi S."/>
            <person name="Rejzek M."/>
            <person name="Martin A.C."/>
            <person name="Harkess A."/>
            <person name="Leebens-Mack J."/>
            <person name="Louveau T."/>
            <person name="Stephenson M.J."/>
            <person name="Osbourn A."/>
        </authorList>
    </citation>
    <scope>NUCLEOTIDE SEQUENCE</scope>
    <source>
        <strain evidence="1">S10</strain>
    </source>
</reference>
<dbReference type="EMBL" id="JARAOO010000009">
    <property type="protein sequence ID" value="KAJ7955540.1"/>
    <property type="molecule type" value="Genomic_DNA"/>
</dbReference>
<comment type="caution">
    <text evidence="1">The sequence shown here is derived from an EMBL/GenBank/DDBJ whole genome shotgun (WGS) entry which is preliminary data.</text>
</comment>
<keyword evidence="2" id="KW-1185">Reference proteome</keyword>
<gene>
    <name evidence="1" type="ORF">O6P43_022111</name>
</gene>
<name>A0AAD7LE78_QUISA</name>
<proteinExistence type="predicted"/>
<dbReference type="InterPro" id="IPR037489">
    <property type="entry name" value="RAD52-like"/>
</dbReference>
<dbReference type="PANTHER" id="PTHR34050">
    <property type="entry name" value="DNA REPAIR RAD52-LIKE PROTEIN 2, CHLOROPLASTIC"/>
    <property type="match status" value="1"/>
</dbReference>
<sequence length="223" mass="24076">MAFSIAPCTNPVISKSVLPSSFTSSSYKNWNEIQAVGNGIGLGFSPQRRNLGSGIFASFSVVCGLERNSSNNSNEGKKGGLPNSNYVVPLDKSFTSSTCITRPLSEILRDLNKRIPDNIIKSQAQVGPPTTTFIPWYHANRMLSFYAPGWCGEIRDVIFSDNGSVTVVYRLTIRGSDGEAHRESTGTVTPGGHTADPVAAAEEIAFCKACARFGLGLYLYHED</sequence>
<dbReference type="Proteomes" id="UP001163823">
    <property type="component" value="Chromosome 9"/>
</dbReference>
<dbReference type="GO" id="GO:0003677">
    <property type="term" value="F:DNA binding"/>
    <property type="evidence" value="ECO:0007669"/>
    <property type="project" value="InterPro"/>
</dbReference>
<protein>
    <submittedName>
        <fullName evidence="1">Cobalt ion-binding protein</fullName>
    </submittedName>
</protein>
<accession>A0AAD7LE78</accession>
<dbReference type="KEGG" id="qsa:O6P43_022111"/>
<evidence type="ECO:0000313" key="2">
    <source>
        <dbReference type="Proteomes" id="UP001163823"/>
    </source>
</evidence>
<dbReference type="PANTHER" id="PTHR34050:SF3">
    <property type="entry name" value="DNA REPAIR RAD52-LIKE PROTEIN 2, CHLOROPLASTIC"/>
    <property type="match status" value="1"/>
</dbReference>
<dbReference type="AlphaFoldDB" id="A0AAD7LE78"/>
<dbReference type="GO" id="GO:0000724">
    <property type="term" value="P:double-strand break repair via homologous recombination"/>
    <property type="evidence" value="ECO:0007669"/>
    <property type="project" value="InterPro"/>
</dbReference>